<accession>A0A5K7ZF74</accession>
<evidence type="ECO:0000313" key="1">
    <source>
        <dbReference type="EMBL" id="BBO78799.1"/>
    </source>
</evidence>
<dbReference type="EMBL" id="AP021875">
    <property type="protein sequence ID" value="BBO78799.1"/>
    <property type="molecule type" value="Genomic_DNA"/>
</dbReference>
<name>A0A5K7ZF74_9BACT</name>
<proteinExistence type="predicted"/>
<evidence type="ECO:0000313" key="2">
    <source>
        <dbReference type="Proteomes" id="UP000427769"/>
    </source>
</evidence>
<dbReference type="Proteomes" id="UP000427769">
    <property type="component" value="Chromosome"/>
</dbReference>
<organism evidence="1 2">
    <name type="scientific">Desulfosarcina widdelii</name>
    <dbReference type="NCBI Taxonomy" id="947919"/>
    <lineage>
        <taxon>Bacteria</taxon>
        <taxon>Pseudomonadati</taxon>
        <taxon>Thermodesulfobacteriota</taxon>
        <taxon>Desulfobacteria</taxon>
        <taxon>Desulfobacterales</taxon>
        <taxon>Desulfosarcinaceae</taxon>
        <taxon>Desulfosarcina</taxon>
    </lineage>
</organism>
<dbReference type="KEGG" id="dwd:DSCW_62160"/>
<keyword evidence="2" id="KW-1185">Reference proteome</keyword>
<gene>
    <name evidence="1" type="ORF">DSCW_62160</name>
</gene>
<reference evidence="1 2" key="1">
    <citation type="submission" date="2019-11" db="EMBL/GenBank/DDBJ databases">
        <title>Comparative genomics of hydrocarbon-degrading Desulfosarcina strains.</title>
        <authorList>
            <person name="Watanabe M."/>
            <person name="Kojima H."/>
            <person name="Fukui M."/>
        </authorList>
    </citation>
    <scope>NUCLEOTIDE SEQUENCE [LARGE SCALE GENOMIC DNA]</scope>
    <source>
        <strain evidence="1 2">PP31</strain>
    </source>
</reference>
<dbReference type="AlphaFoldDB" id="A0A5K7ZF74"/>
<sequence>MLDFRLAHHFPLDSVIFIHYPPKVEPGAIGASLDPGIETGARLA</sequence>
<protein>
    <submittedName>
        <fullName evidence="1">Uncharacterized protein</fullName>
    </submittedName>
</protein>